<organism evidence="1 2">
    <name type="scientific">Geomonas anaerohicana</name>
    <dbReference type="NCBI Taxonomy" id="2798583"/>
    <lineage>
        <taxon>Bacteria</taxon>
        <taxon>Pseudomonadati</taxon>
        <taxon>Thermodesulfobacteriota</taxon>
        <taxon>Desulfuromonadia</taxon>
        <taxon>Geobacterales</taxon>
        <taxon>Geobacteraceae</taxon>
        <taxon>Geomonas</taxon>
    </lineage>
</organism>
<dbReference type="RefSeq" id="WP_199389187.1">
    <property type="nucleotide sequence ID" value="NZ_JAEMHL010000004.1"/>
</dbReference>
<evidence type="ECO:0000313" key="2">
    <source>
        <dbReference type="Proteomes" id="UP000614714"/>
    </source>
</evidence>
<protein>
    <submittedName>
        <fullName evidence="1">Uncharacterized protein</fullName>
    </submittedName>
</protein>
<evidence type="ECO:0000313" key="1">
    <source>
        <dbReference type="EMBL" id="MBJ6750681.1"/>
    </source>
</evidence>
<reference evidence="1 2" key="1">
    <citation type="submission" date="2020-12" db="EMBL/GenBank/DDBJ databases">
        <title>Geomonas sp. Red421, isolated from paddy soil.</title>
        <authorList>
            <person name="Xu Z."/>
            <person name="Zhang Z."/>
            <person name="Masuda Y."/>
            <person name="Itoh H."/>
            <person name="Senoo K."/>
        </authorList>
    </citation>
    <scope>NUCLEOTIDE SEQUENCE [LARGE SCALE GENOMIC DNA]</scope>
    <source>
        <strain evidence="1 2">Red421</strain>
    </source>
</reference>
<name>A0ABS0YEG1_9BACT</name>
<dbReference type="Proteomes" id="UP000614714">
    <property type="component" value="Unassembled WGS sequence"/>
</dbReference>
<sequence length="172" mass="19117">MSQPQNSKYITAIVDALQRNSAIERVIYPYSTANNQNQADAVIDISVNPRYDGNGSNFLVNWPGFLIFAPAIWGYGYTADIKTEATITNLKNGKTQQLSIPAQFEFRQAEIDRTWTEIGWFEVGIIPLLGGIVFTAYDSDLTPEFIKNVAPTYGPYVATKATKAVYDSLGYN</sequence>
<gene>
    <name evidence="1" type="ORF">JFN91_10675</name>
</gene>
<keyword evidence="2" id="KW-1185">Reference proteome</keyword>
<dbReference type="EMBL" id="JAEMHL010000004">
    <property type="protein sequence ID" value="MBJ6750681.1"/>
    <property type="molecule type" value="Genomic_DNA"/>
</dbReference>
<accession>A0ABS0YEG1</accession>
<proteinExistence type="predicted"/>
<comment type="caution">
    <text evidence="1">The sequence shown here is derived from an EMBL/GenBank/DDBJ whole genome shotgun (WGS) entry which is preliminary data.</text>
</comment>